<keyword evidence="1" id="KW-1133">Transmembrane helix</keyword>
<reference evidence="2" key="1">
    <citation type="submission" date="2023-03" db="EMBL/GenBank/DDBJ databases">
        <title>Massive genome expansion in bonnet fungi (Mycena s.s.) driven by repeated elements and novel gene families across ecological guilds.</title>
        <authorList>
            <consortium name="Lawrence Berkeley National Laboratory"/>
            <person name="Harder C.B."/>
            <person name="Miyauchi S."/>
            <person name="Viragh M."/>
            <person name="Kuo A."/>
            <person name="Thoen E."/>
            <person name="Andreopoulos B."/>
            <person name="Lu D."/>
            <person name="Skrede I."/>
            <person name="Drula E."/>
            <person name="Henrissat B."/>
            <person name="Morin E."/>
            <person name="Kohler A."/>
            <person name="Barry K."/>
            <person name="LaButti K."/>
            <person name="Morin E."/>
            <person name="Salamov A."/>
            <person name="Lipzen A."/>
            <person name="Mereny Z."/>
            <person name="Hegedus B."/>
            <person name="Baldrian P."/>
            <person name="Stursova M."/>
            <person name="Weitz H."/>
            <person name="Taylor A."/>
            <person name="Grigoriev I.V."/>
            <person name="Nagy L.G."/>
            <person name="Martin F."/>
            <person name="Kauserud H."/>
        </authorList>
    </citation>
    <scope>NUCLEOTIDE SEQUENCE</scope>
    <source>
        <strain evidence="2">CBHHK182m</strain>
    </source>
</reference>
<name>A0AAD7NY93_9AGAR</name>
<sequence>MADVMCTVSLQAILLLLPWSCNSWFLLCGSRRQAFFKIKDQGFRINSTPSPIDILRCPIRRCSLFALRHSITSIWLSSIAPIVCSDCANLARIIAPIWLLINLPSGHLLCQFGRPIVPIWLGSLHQFGSPFIRPRAIYCANWPPVLCQFGRLPAPIWLLIYLASGNILCVIFSTTVFLIYA</sequence>
<keyword evidence="1" id="KW-0472">Membrane</keyword>
<accession>A0AAD7NY93</accession>
<dbReference type="AlphaFoldDB" id="A0AAD7NY93"/>
<gene>
    <name evidence="2" type="ORF">B0H16DRAFT_1500292</name>
</gene>
<feature type="transmembrane region" description="Helical" evidence="1">
    <location>
        <begin position="156"/>
        <end position="180"/>
    </location>
</feature>
<keyword evidence="3" id="KW-1185">Reference proteome</keyword>
<evidence type="ECO:0000256" key="1">
    <source>
        <dbReference type="SAM" id="Phobius"/>
    </source>
</evidence>
<protein>
    <submittedName>
        <fullName evidence="2">Uncharacterized protein</fullName>
    </submittedName>
</protein>
<evidence type="ECO:0000313" key="2">
    <source>
        <dbReference type="EMBL" id="KAJ7779940.1"/>
    </source>
</evidence>
<keyword evidence="1" id="KW-0812">Transmembrane</keyword>
<dbReference type="EMBL" id="JARKIB010000005">
    <property type="protein sequence ID" value="KAJ7779940.1"/>
    <property type="molecule type" value="Genomic_DNA"/>
</dbReference>
<comment type="caution">
    <text evidence="2">The sequence shown here is derived from an EMBL/GenBank/DDBJ whole genome shotgun (WGS) entry which is preliminary data.</text>
</comment>
<organism evidence="2 3">
    <name type="scientific">Mycena metata</name>
    <dbReference type="NCBI Taxonomy" id="1033252"/>
    <lineage>
        <taxon>Eukaryota</taxon>
        <taxon>Fungi</taxon>
        <taxon>Dikarya</taxon>
        <taxon>Basidiomycota</taxon>
        <taxon>Agaricomycotina</taxon>
        <taxon>Agaricomycetes</taxon>
        <taxon>Agaricomycetidae</taxon>
        <taxon>Agaricales</taxon>
        <taxon>Marasmiineae</taxon>
        <taxon>Mycenaceae</taxon>
        <taxon>Mycena</taxon>
    </lineage>
</organism>
<dbReference type="Proteomes" id="UP001215598">
    <property type="component" value="Unassembled WGS sequence"/>
</dbReference>
<evidence type="ECO:0000313" key="3">
    <source>
        <dbReference type="Proteomes" id="UP001215598"/>
    </source>
</evidence>
<proteinExistence type="predicted"/>